<feature type="compositionally biased region" description="Basic and acidic residues" evidence="1">
    <location>
        <begin position="464"/>
        <end position="474"/>
    </location>
</feature>
<gene>
    <name evidence="5" type="ORF">AWZ03_001076</name>
</gene>
<comment type="caution">
    <text evidence="5">The sequence shown here is derived from an EMBL/GenBank/DDBJ whole genome shotgun (WGS) entry which is preliminary data.</text>
</comment>
<dbReference type="Pfam" id="PF23334">
    <property type="entry name" value="VWC2L_2nd"/>
    <property type="match status" value="1"/>
</dbReference>
<evidence type="ECO:0000256" key="1">
    <source>
        <dbReference type="SAM" id="MobiDB-lite"/>
    </source>
</evidence>
<keyword evidence="2" id="KW-0812">Transmembrane</keyword>
<organism evidence="5 6">
    <name type="scientific">Drosophila navojoa</name>
    <name type="common">Fruit fly</name>
    <dbReference type="NCBI Taxonomy" id="7232"/>
    <lineage>
        <taxon>Eukaryota</taxon>
        <taxon>Metazoa</taxon>
        <taxon>Ecdysozoa</taxon>
        <taxon>Arthropoda</taxon>
        <taxon>Hexapoda</taxon>
        <taxon>Insecta</taxon>
        <taxon>Pterygota</taxon>
        <taxon>Neoptera</taxon>
        <taxon>Endopterygota</taxon>
        <taxon>Diptera</taxon>
        <taxon>Brachycera</taxon>
        <taxon>Muscomorpha</taxon>
        <taxon>Ephydroidea</taxon>
        <taxon>Drosophilidae</taxon>
        <taxon>Drosophila</taxon>
    </lineage>
</organism>
<keyword evidence="6" id="KW-1185">Reference proteome</keyword>
<feature type="compositionally biased region" description="Acidic residues" evidence="1">
    <location>
        <begin position="289"/>
        <end position="301"/>
    </location>
</feature>
<sequence length="474" mass="51758">MVRAKHELKDNKYEISSGDLELGYHNPIVICNTRDSSDCPAHSRIAYKFNHNLYCHEGYCMCDECPKKPRCKPGLVLHELSTGNGQPGSCCSTYECGPIPDCVEGSPIIFWRDSCIRCSSCHEMCTSECQQYEPPAENCLSSDGQYKSINESWIQGNGCETCTCIAGMETSCVSVLCKTPECANPKKEPNECCPVCAEPDIVTIESTPPVQISSTAWSSPSTESSTRAWSSPSTESSSTAWSSPSTESSTSAWSSPSAESSTTAWSSSTAWSNPSTESSSTAETKFEEDSQELNSEEEYESTTEQPTDEETKAMGMETTIPAYIYRAKGSSTVNSMEEVEESSRSSSTANSMEYTTLSATSATSATSAPAAQTPESTSWHRESAIDDDEYHYPQNSDDAVRPSNKLNDLIIGVTVVIAVIIVAVAMAWTLKAHYKHCKKYDMVPCLEANKPQVPNIRGSVDQPLMDKRQNETVK</sequence>
<dbReference type="PROSITE" id="PS51379">
    <property type="entry name" value="4FE4S_FER_2"/>
    <property type="match status" value="1"/>
</dbReference>
<reference evidence="5 6" key="1">
    <citation type="journal article" date="2019" name="J. Hered.">
        <title>An Improved Genome Assembly for Drosophila navojoa, the Basal Species in the mojavensis Cluster.</title>
        <authorList>
            <person name="Vanderlinde T."/>
            <person name="Dupim E.G."/>
            <person name="Nazario-Yepiz N.O."/>
            <person name="Carvalho A.B."/>
        </authorList>
    </citation>
    <scope>NUCLEOTIDE SEQUENCE [LARGE SCALE GENOMIC DNA]</scope>
    <source>
        <strain evidence="5">Navoj_Jal97</strain>
        <tissue evidence="5">Whole organism</tissue>
    </source>
</reference>
<protein>
    <recommendedName>
        <fullName evidence="7">VWFC domain-containing protein</fullName>
    </recommendedName>
</protein>
<dbReference type="STRING" id="7232.A0A484BVW7"/>
<feature type="region of interest" description="Disordered" evidence="1">
    <location>
        <begin position="332"/>
        <end position="381"/>
    </location>
</feature>
<dbReference type="EMBL" id="LSRL02000003">
    <property type="protein sequence ID" value="TDG52843.1"/>
    <property type="molecule type" value="Genomic_DNA"/>
</dbReference>
<keyword evidence="2" id="KW-1133">Transmembrane helix</keyword>
<evidence type="ECO:0008006" key="7">
    <source>
        <dbReference type="Google" id="ProtNLM"/>
    </source>
</evidence>
<accession>A0A484BVW7</accession>
<name>A0A484BVW7_DRONA</name>
<evidence type="ECO:0000259" key="4">
    <source>
        <dbReference type="PROSITE" id="PS51379"/>
    </source>
</evidence>
<proteinExistence type="predicted"/>
<feature type="compositionally biased region" description="Low complexity" evidence="1">
    <location>
        <begin position="213"/>
        <end position="283"/>
    </location>
</feature>
<dbReference type="SUPFAM" id="SSF57603">
    <property type="entry name" value="FnI-like domain"/>
    <property type="match status" value="1"/>
</dbReference>
<dbReference type="Proteomes" id="UP000295192">
    <property type="component" value="Unassembled WGS sequence"/>
</dbReference>
<evidence type="ECO:0000313" key="5">
    <source>
        <dbReference type="EMBL" id="TDG52843.1"/>
    </source>
</evidence>
<feature type="region of interest" description="Disordered" evidence="1">
    <location>
        <begin position="454"/>
        <end position="474"/>
    </location>
</feature>
<evidence type="ECO:0000259" key="3">
    <source>
        <dbReference type="PROSITE" id="PS50184"/>
    </source>
</evidence>
<dbReference type="PROSITE" id="PS50184">
    <property type="entry name" value="VWFC_2"/>
    <property type="match status" value="1"/>
</dbReference>
<evidence type="ECO:0000313" key="6">
    <source>
        <dbReference type="Proteomes" id="UP000295192"/>
    </source>
</evidence>
<dbReference type="InterPro" id="IPR017896">
    <property type="entry name" value="4Fe4S_Fe-S-bd"/>
</dbReference>
<feature type="transmembrane region" description="Helical" evidence="2">
    <location>
        <begin position="409"/>
        <end position="430"/>
    </location>
</feature>
<keyword evidence="2" id="KW-0472">Membrane</keyword>
<feature type="region of interest" description="Disordered" evidence="1">
    <location>
        <begin position="207"/>
        <end position="315"/>
    </location>
</feature>
<evidence type="ECO:0000256" key="2">
    <source>
        <dbReference type="SAM" id="Phobius"/>
    </source>
</evidence>
<feature type="domain" description="VWFC" evidence="3">
    <location>
        <begin position="137"/>
        <end position="197"/>
    </location>
</feature>
<dbReference type="PROSITE" id="PS01208">
    <property type="entry name" value="VWFC_1"/>
    <property type="match status" value="1"/>
</dbReference>
<dbReference type="AlphaFoldDB" id="A0A484BVW7"/>
<dbReference type="OMA" id="HEMCTSE"/>
<feature type="domain" description="4Fe-4S ferredoxin-type" evidence="4">
    <location>
        <begin position="105"/>
        <end position="135"/>
    </location>
</feature>
<dbReference type="SMART" id="SM00214">
    <property type="entry name" value="VWC"/>
    <property type="match status" value="1"/>
</dbReference>
<feature type="compositionally biased region" description="Low complexity" evidence="1">
    <location>
        <begin position="344"/>
        <end position="377"/>
    </location>
</feature>
<dbReference type="InterPro" id="IPR001007">
    <property type="entry name" value="VWF_dom"/>
</dbReference>
<dbReference type="OrthoDB" id="7861957at2759"/>